<evidence type="ECO:0000256" key="5">
    <source>
        <dbReference type="ARBA" id="ARBA00023004"/>
    </source>
</evidence>
<dbReference type="InterPro" id="IPR023885">
    <property type="entry name" value="4Fe4S-binding_SPASM_dom"/>
</dbReference>
<dbReference type="InterPro" id="IPR058240">
    <property type="entry name" value="rSAM_sf"/>
</dbReference>
<dbReference type="AlphaFoldDB" id="A0A0N1EJV3"/>
<comment type="caution">
    <text evidence="8">The sequence shown here is derived from an EMBL/GenBank/DDBJ whole genome shotgun (WGS) entry which is preliminary data.</text>
</comment>
<evidence type="ECO:0000313" key="9">
    <source>
        <dbReference type="Proteomes" id="UP000037997"/>
    </source>
</evidence>
<dbReference type="CDD" id="cd21122">
    <property type="entry name" value="SPASM_rSAM"/>
    <property type="match status" value="1"/>
</dbReference>
<dbReference type="SFLD" id="SFLDS00029">
    <property type="entry name" value="Radical_SAM"/>
    <property type="match status" value="1"/>
</dbReference>
<evidence type="ECO:0000256" key="6">
    <source>
        <dbReference type="ARBA" id="ARBA00023014"/>
    </source>
</evidence>
<evidence type="ECO:0000313" key="8">
    <source>
        <dbReference type="EMBL" id="KPH55094.1"/>
    </source>
</evidence>
<dbReference type="Gene3D" id="3.20.20.70">
    <property type="entry name" value="Aldolase class I"/>
    <property type="match status" value="1"/>
</dbReference>
<keyword evidence="6" id="KW-0411">Iron-sulfur</keyword>
<dbReference type="GO" id="GO:0046872">
    <property type="term" value="F:metal ion binding"/>
    <property type="evidence" value="ECO:0007669"/>
    <property type="project" value="UniProtKB-KW"/>
</dbReference>
<reference evidence="8 9" key="1">
    <citation type="submission" date="2014-06" db="EMBL/GenBank/DDBJ databases">
        <title>Helicobacter pullorum isolates in fresh chicken meat - phenotypic and genotypic features.</title>
        <authorList>
            <person name="Borges V."/>
            <person name="Santos A."/>
            <person name="Correia C.B."/>
            <person name="Saraiva M."/>
            <person name="Menard A."/>
            <person name="Vieira L."/>
            <person name="Sampaio D.A."/>
            <person name="Gomes J.P."/>
            <person name="Oleastro M."/>
        </authorList>
    </citation>
    <scope>NUCLEOTIDE SEQUENCE [LARGE SCALE GENOMIC DNA]</scope>
    <source>
        <strain evidence="8 9">229334/12</strain>
    </source>
</reference>
<dbReference type="PATRIC" id="fig|35818.11.peg.2120"/>
<evidence type="ECO:0000259" key="7">
    <source>
        <dbReference type="Pfam" id="PF13186"/>
    </source>
</evidence>
<evidence type="ECO:0000256" key="2">
    <source>
        <dbReference type="ARBA" id="ARBA00022485"/>
    </source>
</evidence>
<gene>
    <name evidence="8" type="ORF">HPU229334_10715</name>
</gene>
<dbReference type="GO" id="GO:0003824">
    <property type="term" value="F:catalytic activity"/>
    <property type="evidence" value="ECO:0007669"/>
    <property type="project" value="InterPro"/>
</dbReference>
<dbReference type="CDD" id="cd01335">
    <property type="entry name" value="Radical_SAM"/>
    <property type="match status" value="1"/>
</dbReference>
<dbReference type="InterPro" id="IPR007197">
    <property type="entry name" value="rSAM"/>
</dbReference>
<keyword evidence="2" id="KW-0004">4Fe-4S</keyword>
<dbReference type="SUPFAM" id="SSF102114">
    <property type="entry name" value="Radical SAM enzymes"/>
    <property type="match status" value="1"/>
</dbReference>
<dbReference type="STRING" id="35818.HPU229336_05395"/>
<dbReference type="Proteomes" id="UP000037997">
    <property type="component" value="Unassembled WGS sequence"/>
</dbReference>
<keyword evidence="5" id="KW-0408">Iron</keyword>
<dbReference type="PANTHER" id="PTHR43787:SF10">
    <property type="entry name" value="COFACTOR MODIFYING PROTEIN"/>
    <property type="match status" value="1"/>
</dbReference>
<evidence type="ECO:0000256" key="1">
    <source>
        <dbReference type="ARBA" id="ARBA00001966"/>
    </source>
</evidence>
<proteinExistence type="predicted"/>
<dbReference type="Pfam" id="PF13186">
    <property type="entry name" value="SPASM"/>
    <property type="match status" value="1"/>
</dbReference>
<keyword evidence="4" id="KW-0479">Metal-binding</keyword>
<accession>A0A0N1EJV3</accession>
<sequence>MKFNKIFIEVTNACGLSCSFCTPQKLPKNIIDTENFSTICQKITSHTHLCALHILGDPLTLDNLLDYLNIATAHNIKLDITTSGFYLNPTNITLLLKHPSIHQINISLTSVLYQKNHQNLERYLENVFLLCSKHQILKSQKFINLRLWNLDKNFNPPSINQPIYQLLTQYFNTPLKIPKTRLSYKIHLIQQPFFEWPDIDSTNSYTQGFCYGGSKQLGILNNGDIVPCCFDTKGEIKLGNIFKQSLEEIYNTQRYKMLLKNFQKGVLAEELCKHCSYPLYLSNARNVESL</sequence>
<evidence type="ECO:0000256" key="4">
    <source>
        <dbReference type="ARBA" id="ARBA00022723"/>
    </source>
</evidence>
<dbReference type="GO" id="GO:0051539">
    <property type="term" value="F:4 iron, 4 sulfur cluster binding"/>
    <property type="evidence" value="ECO:0007669"/>
    <property type="project" value="UniProtKB-KW"/>
</dbReference>
<name>A0A0N1EJV3_9HELI</name>
<evidence type="ECO:0000256" key="3">
    <source>
        <dbReference type="ARBA" id="ARBA00022691"/>
    </source>
</evidence>
<feature type="domain" description="4Fe4S-binding SPASM" evidence="7">
    <location>
        <begin position="210"/>
        <end position="275"/>
    </location>
</feature>
<comment type="cofactor">
    <cofactor evidence="1">
        <name>[4Fe-4S] cluster</name>
        <dbReference type="ChEBI" id="CHEBI:49883"/>
    </cofactor>
</comment>
<dbReference type="RefSeq" id="WP_054198485.1">
    <property type="nucleotide sequence ID" value="NZ_JNOC01000058.1"/>
</dbReference>
<protein>
    <submittedName>
        <fullName evidence="8">Radical SAM protein</fullName>
    </submittedName>
</protein>
<dbReference type="InterPro" id="IPR013785">
    <property type="entry name" value="Aldolase_TIM"/>
</dbReference>
<organism evidence="8 9">
    <name type="scientific">Helicobacter pullorum</name>
    <dbReference type="NCBI Taxonomy" id="35818"/>
    <lineage>
        <taxon>Bacteria</taxon>
        <taxon>Pseudomonadati</taxon>
        <taxon>Campylobacterota</taxon>
        <taxon>Epsilonproteobacteria</taxon>
        <taxon>Campylobacterales</taxon>
        <taxon>Helicobacteraceae</taxon>
        <taxon>Helicobacter</taxon>
    </lineage>
</organism>
<dbReference type="PANTHER" id="PTHR43787">
    <property type="entry name" value="FEMO COFACTOR BIOSYNTHESIS PROTEIN NIFB-RELATED"/>
    <property type="match status" value="1"/>
</dbReference>
<dbReference type="EMBL" id="JNOC01000058">
    <property type="protein sequence ID" value="KPH55094.1"/>
    <property type="molecule type" value="Genomic_DNA"/>
</dbReference>
<dbReference type="NCBIfam" id="TIGR04085">
    <property type="entry name" value="rSAM_more_4Fe4S"/>
    <property type="match status" value="1"/>
</dbReference>
<keyword evidence="3" id="KW-0949">S-adenosyl-L-methionine</keyword>